<evidence type="ECO:0000313" key="2">
    <source>
        <dbReference type="Proteomes" id="UP000422736"/>
    </source>
</evidence>
<dbReference type="InterPro" id="IPR036322">
    <property type="entry name" value="WD40_repeat_dom_sf"/>
</dbReference>
<dbReference type="InterPro" id="IPR015943">
    <property type="entry name" value="WD40/YVTN_repeat-like_dom_sf"/>
</dbReference>
<accession>A0ABX6ES87</accession>
<reference evidence="1 2" key="1">
    <citation type="submission" date="2016-03" db="EMBL/GenBank/DDBJ databases">
        <title>How can Kluyveromyces marxianus grow so fast - potential evolutionary course in Saccharomyces Complex revealed by comparative genomics.</title>
        <authorList>
            <person name="Mo W."/>
            <person name="Lu W."/>
            <person name="Yang X."/>
            <person name="Qi J."/>
            <person name="Lv H."/>
        </authorList>
    </citation>
    <scope>NUCLEOTIDE SEQUENCE [LARGE SCALE GENOMIC DNA]</scope>
    <source>
        <strain evidence="1 2">FIM1</strain>
    </source>
</reference>
<dbReference type="InterPro" id="IPR001680">
    <property type="entry name" value="WD40_rpt"/>
</dbReference>
<dbReference type="SUPFAM" id="SSF50978">
    <property type="entry name" value="WD40 repeat-like"/>
    <property type="match status" value="1"/>
</dbReference>
<organism evidence="1 2">
    <name type="scientific">Kluyveromyces marxianus</name>
    <name type="common">Yeast</name>
    <name type="synonym">Candida kefyr</name>
    <dbReference type="NCBI Taxonomy" id="4911"/>
    <lineage>
        <taxon>Eukaryota</taxon>
        <taxon>Fungi</taxon>
        <taxon>Dikarya</taxon>
        <taxon>Ascomycota</taxon>
        <taxon>Saccharomycotina</taxon>
        <taxon>Saccharomycetes</taxon>
        <taxon>Saccharomycetales</taxon>
        <taxon>Saccharomycetaceae</taxon>
        <taxon>Kluyveromyces</taxon>
    </lineage>
</organism>
<dbReference type="EMBL" id="CP015055">
    <property type="protein sequence ID" value="QGN14897.1"/>
    <property type="molecule type" value="Genomic_DNA"/>
</dbReference>
<keyword evidence="2" id="KW-1185">Reference proteome</keyword>
<reference evidence="1 2" key="2">
    <citation type="submission" date="2019-11" db="EMBL/GenBank/DDBJ databases">
        <authorList>
            <person name="Lu H."/>
        </authorList>
    </citation>
    <scope>NUCLEOTIDE SEQUENCE [LARGE SCALE GENOMIC DNA]</scope>
    <source>
        <strain evidence="1 2">FIM1</strain>
    </source>
</reference>
<evidence type="ECO:0000313" key="1">
    <source>
        <dbReference type="EMBL" id="QGN14897.1"/>
    </source>
</evidence>
<proteinExistence type="predicted"/>
<name>A0ABX6ES87_KLUMA</name>
<protein>
    <submittedName>
        <fullName evidence="1">YPR085C</fullName>
    </submittedName>
</protein>
<dbReference type="Pfam" id="PF00400">
    <property type="entry name" value="WD40"/>
    <property type="match status" value="1"/>
</dbReference>
<dbReference type="Gene3D" id="2.130.10.10">
    <property type="entry name" value="YVTN repeat-like/Quinoprotein amine dehydrogenase"/>
    <property type="match status" value="1"/>
</dbReference>
<gene>
    <name evidence="1" type="primary">ASA1</name>
    <name evidence="1" type="ORF">FIM1_1571</name>
</gene>
<sequence length="421" mass="47492">MTSTSGPRTKKKNKQTATRKMPFTLRHHKVAVTSLLNWCSEDILPTLISGDEDGTILVWNLLNRKPFYRYKCNGQIISLQQVNDLLVALCKDHTLRIFTFPLSVTLSINNTFSTSHNLAELNLIYEIPVNTLNFANAAVQHINGDIYMLWCCNTQDSETIDVYQFNIQEKTSLRRLHKAIALYEHISKMVDPSVMKFDKLGTVMKFLLYEDRIYIGFESGFVVAVSLSDDLSLHVSYVSSAHYPEPVLDLSVGHDLKMVLSSSTTSSLGLHKAKSKLKHQHDTAEGDIIIDDSEVYSNLIKLPTKKVAHIQQMDNIIVVSTWYGTTEIFDTTGRDTLTIIRKERGQVPVDDNPYGNASLPKDSTRVKISSMICISKTNTNEVSSIKDVTEGIKRRLLRFSNQTWCLVGYEDGSIVVKEIGH</sequence>
<dbReference type="Proteomes" id="UP000422736">
    <property type="component" value="Chromosome 2"/>
</dbReference>